<dbReference type="Proteomes" id="UP000250321">
    <property type="component" value="Unassembled WGS sequence"/>
</dbReference>
<evidence type="ECO:0008006" key="4">
    <source>
        <dbReference type="Google" id="ProtNLM"/>
    </source>
</evidence>
<keyword evidence="1" id="KW-0732">Signal</keyword>
<proteinExistence type="predicted"/>
<reference evidence="2 3" key="1">
    <citation type="submission" date="2018-02" db="EMBL/GenBank/DDBJ databases">
        <title>Draft genome of wild Prunus yedoensis var. nudiflora.</title>
        <authorList>
            <person name="Baek S."/>
            <person name="Kim J.-H."/>
            <person name="Choi K."/>
            <person name="Kim G.-B."/>
            <person name="Cho A."/>
            <person name="Jang H."/>
            <person name="Shin C.-H."/>
            <person name="Yu H.-J."/>
            <person name="Mun J.-H."/>
        </authorList>
    </citation>
    <scope>NUCLEOTIDE SEQUENCE [LARGE SCALE GENOMIC DNA]</scope>
    <source>
        <strain evidence="3">cv. Jeju island</strain>
        <tissue evidence="2">Leaf</tissue>
    </source>
</reference>
<comment type="caution">
    <text evidence="2">The sequence shown here is derived from an EMBL/GenBank/DDBJ whole genome shotgun (WGS) entry which is preliminary data.</text>
</comment>
<protein>
    <recommendedName>
        <fullName evidence="4">Secreted protein</fullName>
    </recommendedName>
</protein>
<feature type="signal peptide" evidence="1">
    <location>
        <begin position="1"/>
        <end position="18"/>
    </location>
</feature>
<gene>
    <name evidence="2" type="ORF">Pyn_23292</name>
</gene>
<dbReference type="AlphaFoldDB" id="A0A314V3P1"/>
<feature type="chain" id="PRO_5016262738" description="Secreted protein" evidence="1">
    <location>
        <begin position="19"/>
        <end position="110"/>
    </location>
</feature>
<name>A0A314V3P1_PRUYE</name>
<sequence>MNLLGLLAVRSFFALGSSSRFCLPDAGVAPFPELQGLCVPGLCFVLENSPTMSPLFEIKGRLRFTLKGIAFSYDTRSARQAVDGGNLSQGEDWNSHRGSKATVPVGLITG</sequence>
<dbReference type="EMBL" id="PJQY01002860">
    <property type="protein sequence ID" value="PQM42179.1"/>
    <property type="molecule type" value="Genomic_DNA"/>
</dbReference>
<keyword evidence="3" id="KW-1185">Reference proteome</keyword>
<evidence type="ECO:0000313" key="3">
    <source>
        <dbReference type="Proteomes" id="UP000250321"/>
    </source>
</evidence>
<organism evidence="2 3">
    <name type="scientific">Prunus yedoensis var. nudiflora</name>
    <dbReference type="NCBI Taxonomy" id="2094558"/>
    <lineage>
        <taxon>Eukaryota</taxon>
        <taxon>Viridiplantae</taxon>
        <taxon>Streptophyta</taxon>
        <taxon>Embryophyta</taxon>
        <taxon>Tracheophyta</taxon>
        <taxon>Spermatophyta</taxon>
        <taxon>Magnoliopsida</taxon>
        <taxon>eudicotyledons</taxon>
        <taxon>Gunneridae</taxon>
        <taxon>Pentapetalae</taxon>
        <taxon>rosids</taxon>
        <taxon>fabids</taxon>
        <taxon>Rosales</taxon>
        <taxon>Rosaceae</taxon>
        <taxon>Amygdaloideae</taxon>
        <taxon>Amygdaleae</taxon>
        <taxon>Prunus</taxon>
    </lineage>
</organism>
<evidence type="ECO:0000256" key="1">
    <source>
        <dbReference type="SAM" id="SignalP"/>
    </source>
</evidence>
<accession>A0A314V3P1</accession>
<evidence type="ECO:0000313" key="2">
    <source>
        <dbReference type="EMBL" id="PQM42179.1"/>
    </source>
</evidence>